<evidence type="ECO:0000313" key="1">
    <source>
        <dbReference type="EMBL" id="RZU48682.1"/>
    </source>
</evidence>
<accession>A0A4Q7ZDB7</accession>
<dbReference type="Pfam" id="PF08002">
    <property type="entry name" value="DUF1697"/>
    <property type="match status" value="1"/>
</dbReference>
<dbReference type="AlphaFoldDB" id="A0A4Q7ZDB7"/>
<evidence type="ECO:0000313" key="2">
    <source>
        <dbReference type="Proteomes" id="UP000292564"/>
    </source>
</evidence>
<dbReference type="PANTHER" id="PTHR36439">
    <property type="entry name" value="BLL4334 PROTEIN"/>
    <property type="match status" value="1"/>
</dbReference>
<gene>
    <name evidence="1" type="ORF">EV385_0400</name>
</gene>
<keyword evidence="2" id="KW-1185">Reference proteome</keyword>
<protein>
    <submittedName>
        <fullName evidence="1">Uncharacterized protein (DUF1697 family)</fullName>
    </submittedName>
</protein>
<sequence length="176" mass="19091">MAQTAVAFLRGVNLGVRNRVPQRPLAERLAEATGGPVRHHLQSGNLVVASPAPGLAGLIRELIDDLTGLDIPVVVRPAAQLADLLEACPWPDEDARRVHLSMWDDRHDQGAADAMTAADWSGDEIVFVQRNAWMRYASDFHAAKLGNHVIERRLGVVATARNANTIGTVLDLTARI</sequence>
<proteinExistence type="predicted"/>
<reference evidence="1 2" key="1">
    <citation type="submission" date="2019-02" db="EMBL/GenBank/DDBJ databases">
        <title>Sequencing the genomes of 1000 actinobacteria strains.</title>
        <authorList>
            <person name="Klenk H.-P."/>
        </authorList>
    </citation>
    <scope>NUCLEOTIDE SEQUENCE [LARGE SCALE GENOMIC DNA]</scope>
    <source>
        <strain evidence="1 2">DSM 45162</strain>
    </source>
</reference>
<organism evidence="1 2">
    <name type="scientific">Krasilnikovia cinnamomea</name>
    <dbReference type="NCBI Taxonomy" id="349313"/>
    <lineage>
        <taxon>Bacteria</taxon>
        <taxon>Bacillati</taxon>
        <taxon>Actinomycetota</taxon>
        <taxon>Actinomycetes</taxon>
        <taxon>Micromonosporales</taxon>
        <taxon>Micromonosporaceae</taxon>
        <taxon>Krasilnikovia</taxon>
    </lineage>
</organism>
<name>A0A4Q7ZDB7_9ACTN</name>
<dbReference type="InterPro" id="IPR012545">
    <property type="entry name" value="DUF1697"/>
</dbReference>
<dbReference type="Gene3D" id="3.30.70.1280">
    <property type="entry name" value="SP0830-like domains"/>
    <property type="match status" value="1"/>
</dbReference>
<dbReference type="Proteomes" id="UP000292564">
    <property type="component" value="Unassembled WGS sequence"/>
</dbReference>
<dbReference type="EMBL" id="SHKY01000001">
    <property type="protein sequence ID" value="RZU48682.1"/>
    <property type="molecule type" value="Genomic_DNA"/>
</dbReference>
<dbReference type="SUPFAM" id="SSF160379">
    <property type="entry name" value="SP0830-like"/>
    <property type="match status" value="1"/>
</dbReference>
<comment type="caution">
    <text evidence="1">The sequence shown here is derived from an EMBL/GenBank/DDBJ whole genome shotgun (WGS) entry which is preliminary data.</text>
</comment>
<dbReference type="PANTHER" id="PTHR36439:SF1">
    <property type="entry name" value="DUF1697 DOMAIN-CONTAINING PROTEIN"/>
    <property type="match status" value="1"/>
</dbReference>